<dbReference type="Proteomes" id="UP001500622">
    <property type="component" value="Unassembled WGS sequence"/>
</dbReference>
<gene>
    <name evidence="2" type="ORF">GCM10023169_15910</name>
</gene>
<evidence type="ECO:0000313" key="3">
    <source>
        <dbReference type="Proteomes" id="UP001500622"/>
    </source>
</evidence>
<proteinExistence type="predicted"/>
<dbReference type="EMBL" id="BAABGN010000006">
    <property type="protein sequence ID" value="GAA4422056.1"/>
    <property type="molecule type" value="Genomic_DNA"/>
</dbReference>
<keyword evidence="3" id="KW-1185">Reference proteome</keyword>
<evidence type="ECO:0000313" key="2">
    <source>
        <dbReference type="EMBL" id="GAA4422056.1"/>
    </source>
</evidence>
<accession>A0ABP8L5J6</accession>
<organism evidence="2 3">
    <name type="scientific">Georgenia halophila</name>
    <dbReference type="NCBI Taxonomy" id="620889"/>
    <lineage>
        <taxon>Bacteria</taxon>
        <taxon>Bacillati</taxon>
        <taxon>Actinomycetota</taxon>
        <taxon>Actinomycetes</taxon>
        <taxon>Micrococcales</taxon>
        <taxon>Bogoriellaceae</taxon>
        <taxon>Georgenia</taxon>
    </lineage>
</organism>
<comment type="caution">
    <text evidence="2">The sequence shown here is derived from an EMBL/GenBank/DDBJ whole genome shotgun (WGS) entry which is preliminary data.</text>
</comment>
<feature type="region of interest" description="Disordered" evidence="1">
    <location>
        <begin position="1"/>
        <end position="26"/>
    </location>
</feature>
<reference evidence="3" key="1">
    <citation type="journal article" date="2019" name="Int. J. Syst. Evol. Microbiol.">
        <title>The Global Catalogue of Microorganisms (GCM) 10K type strain sequencing project: providing services to taxonomists for standard genome sequencing and annotation.</title>
        <authorList>
            <consortium name="The Broad Institute Genomics Platform"/>
            <consortium name="The Broad Institute Genome Sequencing Center for Infectious Disease"/>
            <person name="Wu L."/>
            <person name="Ma J."/>
        </authorList>
    </citation>
    <scope>NUCLEOTIDE SEQUENCE [LARGE SCALE GENOMIC DNA]</scope>
    <source>
        <strain evidence="3">JCM 17810</strain>
    </source>
</reference>
<sequence length="76" mass="7559">MRPSGSDLLYRASSTGAVGPVGPDRPRACGAPDVDWLAGPRILEGFGAQVLPAVAPLTGTGAHPAAEPAADIAKDP</sequence>
<name>A0ABP8L5J6_9MICO</name>
<protein>
    <submittedName>
        <fullName evidence="2">Uncharacterized protein</fullName>
    </submittedName>
</protein>
<evidence type="ECO:0000256" key="1">
    <source>
        <dbReference type="SAM" id="MobiDB-lite"/>
    </source>
</evidence>